<organism evidence="1 2">
    <name type="scientific">Halomonas caseinilytica</name>
    <dbReference type="NCBI Taxonomy" id="438744"/>
    <lineage>
        <taxon>Bacteria</taxon>
        <taxon>Pseudomonadati</taxon>
        <taxon>Pseudomonadota</taxon>
        <taxon>Gammaproteobacteria</taxon>
        <taxon>Oceanospirillales</taxon>
        <taxon>Halomonadaceae</taxon>
        <taxon>Halomonas</taxon>
    </lineage>
</organism>
<keyword evidence="2" id="KW-1185">Reference proteome</keyword>
<proteinExistence type="predicted"/>
<evidence type="ECO:0000313" key="2">
    <source>
        <dbReference type="Proteomes" id="UP000184248"/>
    </source>
</evidence>
<evidence type="ECO:0000313" key="1">
    <source>
        <dbReference type="EMBL" id="SHK54108.1"/>
    </source>
</evidence>
<dbReference type="Proteomes" id="UP000184248">
    <property type="component" value="Unassembled WGS sequence"/>
</dbReference>
<reference evidence="2" key="1">
    <citation type="submission" date="2016-11" db="EMBL/GenBank/DDBJ databases">
        <authorList>
            <person name="Varghese N."/>
            <person name="Submissions S."/>
        </authorList>
    </citation>
    <scope>NUCLEOTIDE SEQUENCE [LARGE SCALE GENOMIC DNA]</scope>
    <source>
        <strain evidence="2">ALO Sharm</strain>
    </source>
</reference>
<gene>
    <name evidence="1" type="ORF">SAMN05192556_103274</name>
</gene>
<sequence length="153" mass="17872">MAVPYPSDELPPPSLDGYQLNPGQTFERSDLASGRAIQREGFGSVPTRAPVQWMLNQAELMRFEGWFFHEIRKGVSWFEGPMKTGIGIRDYKLRFRSMYQVVPSGPYYWIVSAELEIREHPVIERDWILYAPAYVRWASIFDVAMNREWPPDQ</sequence>
<dbReference type="OrthoDB" id="363206at2"/>
<dbReference type="RefSeq" id="WP_064699334.1">
    <property type="nucleotide sequence ID" value="NZ_BDEO01000006.1"/>
</dbReference>
<dbReference type="EMBL" id="FRAL01000003">
    <property type="protein sequence ID" value="SHK54108.1"/>
    <property type="molecule type" value="Genomic_DNA"/>
</dbReference>
<name>A0A1M6TBH3_9GAMM</name>
<dbReference type="AlphaFoldDB" id="A0A1M6TBH3"/>
<accession>A0A1M6TBH3</accession>
<protein>
    <submittedName>
        <fullName evidence="1">Uncharacterized protein</fullName>
    </submittedName>
</protein>